<dbReference type="CDD" id="cd00075">
    <property type="entry name" value="HATPase"/>
    <property type="match status" value="1"/>
</dbReference>
<dbReference type="OrthoDB" id="368131at2"/>
<dbReference type="SMART" id="SM00387">
    <property type="entry name" value="HATPase_c"/>
    <property type="match status" value="1"/>
</dbReference>
<comment type="subcellular location">
    <subcellularLocation>
        <location evidence="2">Cell membrane</location>
        <topology evidence="2">Multi-pass membrane protein</topology>
    </subcellularLocation>
</comment>
<evidence type="ECO:0000256" key="1">
    <source>
        <dbReference type="ARBA" id="ARBA00000085"/>
    </source>
</evidence>
<evidence type="ECO:0000256" key="8">
    <source>
        <dbReference type="ARBA" id="ARBA00022777"/>
    </source>
</evidence>
<evidence type="ECO:0000256" key="11">
    <source>
        <dbReference type="SAM" id="Phobius"/>
    </source>
</evidence>
<sequence>MFNYIIKRFKKIVIRILLLLFFLIFLLMTFLYLNYKLSVEYPNPNDVYTYITDNKTDVYLNEKNRGFLKEKNIWALRLDKSGKVTESFGKPREVKDKFNLTDVASFTRYYLADYPVFTYILGDGLLVFAYPKNSLDKLPFNYYNYHNLIFNLWLVVLFIILFLLFVYIFYRLDIRDILKNISPFQKAIDELFEDDFEKLDENGELRDLALSINEANEKYKILKQSQSKWIRGVSHDVRTPLAKISWELSKADRKDLDIRNIQDQVLKISNILEGLNLTMSLANLDKENFVEKSPVKLIRKLIVDKLNENPTREIIFENKLAKQNQEIKMDPNLFYRMLENILKNSLIYTGGKIWTTIMDADDKLIITILDEGGGVDESIIKRINEEDLTNITSHGLGIFIAKQIAELHGGSFLIRNRKPGLEVSFIFDLMN</sequence>
<dbReference type="GO" id="GO:0005524">
    <property type="term" value="F:ATP binding"/>
    <property type="evidence" value="ECO:0007669"/>
    <property type="project" value="UniProtKB-KW"/>
</dbReference>
<dbReference type="AlphaFoldDB" id="A0A095YBD6"/>
<dbReference type="PRINTS" id="PR00344">
    <property type="entry name" value="BCTRLSENSOR"/>
</dbReference>
<evidence type="ECO:0000313" key="13">
    <source>
        <dbReference type="EMBL" id="KGF03912.1"/>
    </source>
</evidence>
<evidence type="ECO:0000256" key="2">
    <source>
        <dbReference type="ARBA" id="ARBA00004651"/>
    </source>
</evidence>
<gene>
    <name evidence="13" type="ORF">HMPREF1630_05590</name>
</gene>
<keyword evidence="9" id="KW-0067">ATP-binding</keyword>
<evidence type="ECO:0000256" key="5">
    <source>
        <dbReference type="ARBA" id="ARBA00022553"/>
    </source>
</evidence>
<keyword evidence="6" id="KW-0808">Transferase</keyword>
<dbReference type="eggNOG" id="COG0642">
    <property type="taxonomic scope" value="Bacteria"/>
</dbReference>
<evidence type="ECO:0000256" key="10">
    <source>
        <dbReference type="ARBA" id="ARBA00023012"/>
    </source>
</evidence>
<feature type="domain" description="Histidine kinase" evidence="12">
    <location>
        <begin position="232"/>
        <end position="431"/>
    </location>
</feature>
<keyword evidence="10" id="KW-0902">Two-component regulatory system</keyword>
<reference evidence="13 14" key="1">
    <citation type="submission" date="2014-07" db="EMBL/GenBank/DDBJ databases">
        <authorList>
            <person name="McCorrison J."/>
            <person name="Sanka R."/>
            <person name="Torralba M."/>
            <person name="Gillis M."/>
            <person name="Haft D.H."/>
            <person name="Methe B."/>
            <person name="Sutton G."/>
            <person name="Nelson K.E."/>
        </authorList>
    </citation>
    <scope>NUCLEOTIDE SEQUENCE [LARGE SCALE GENOMIC DNA]</scope>
    <source>
        <strain evidence="13 14">S7-1-13</strain>
    </source>
</reference>
<dbReference type="Gene3D" id="1.10.287.130">
    <property type="match status" value="1"/>
</dbReference>
<dbReference type="PANTHER" id="PTHR44936">
    <property type="entry name" value="SENSOR PROTEIN CREC"/>
    <property type="match status" value="1"/>
</dbReference>
<dbReference type="InterPro" id="IPR003594">
    <property type="entry name" value="HATPase_dom"/>
</dbReference>
<dbReference type="CDD" id="cd00082">
    <property type="entry name" value="HisKA"/>
    <property type="match status" value="1"/>
</dbReference>
<dbReference type="GO" id="GO:0000155">
    <property type="term" value="F:phosphorelay sensor kinase activity"/>
    <property type="evidence" value="ECO:0007669"/>
    <property type="project" value="InterPro"/>
</dbReference>
<evidence type="ECO:0000256" key="7">
    <source>
        <dbReference type="ARBA" id="ARBA00022741"/>
    </source>
</evidence>
<dbReference type="InterPro" id="IPR050980">
    <property type="entry name" value="2C_sensor_his_kinase"/>
</dbReference>
<dbReference type="InterPro" id="IPR036890">
    <property type="entry name" value="HATPase_C_sf"/>
</dbReference>
<feature type="transmembrane region" description="Helical" evidence="11">
    <location>
        <begin position="12"/>
        <end position="33"/>
    </location>
</feature>
<dbReference type="RefSeq" id="WP_037327818.1">
    <property type="nucleotide sequence ID" value="NZ_JRMW01000035.1"/>
</dbReference>
<keyword evidence="5" id="KW-0597">Phosphoprotein</keyword>
<evidence type="ECO:0000256" key="6">
    <source>
        <dbReference type="ARBA" id="ARBA00022679"/>
    </source>
</evidence>
<dbReference type="InterPro" id="IPR004358">
    <property type="entry name" value="Sig_transdc_His_kin-like_C"/>
</dbReference>
<protein>
    <recommendedName>
        <fullName evidence="3">histidine kinase</fullName>
        <ecNumber evidence="3">2.7.13.3</ecNumber>
    </recommendedName>
</protein>
<dbReference type="PANTHER" id="PTHR44936:SF10">
    <property type="entry name" value="SENSOR PROTEIN RSTB"/>
    <property type="match status" value="1"/>
</dbReference>
<evidence type="ECO:0000256" key="4">
    <source>
        <dbReference type="ARBA" id="ARBA00022475"/>
    </source>
</evidence>
<organism evidence="13 14">
    <name type="scientific">Anaerococcus lactolyticus S7-1-13</name>
    <dbReference type="NCBI Taxonomy" id="1284686"/>
    <lineage>
        <taxon>Bacteria</taxon>
        <taxon>Bacillati</taxon>
        <taxon>Bacillota</taxon>
        <taxon>Tissierellia</taxon>
        <taxon>Tissierellales</taxon>
        <taxon>Peptoniphilaceae</taxon>
        <taxon>Anaerococcus</taxon>
    </lineage>
</organism>
<evidence type="ECO:0000259" key="12">
    <source>
        <dbReference type="PROSITE" id="PS50109"/>
    </source>
</evidence>
<keyword evidence="11" id="KW-0812">Transmembrane</keyword>
<dbReference type="SUPFAM" id="SSF55874">
    <property type="entry name" value="ATPase domain of HSP90 chaperone/DNA topoisomerase II/histidine kinase"/>
    <property type="match status" value="1"/>
</dbReference>
<accession>A0A095YBD6</accession>
<dbReference type="SUPFAM" id="SSF47384">
    <property type="entry name" value="Homodimeric domain of signal transducing histidine kinase"/>
    <property type="match status" value="1"/>
</dbReference>
<dbReference type="InterPro" id="IPR036097">
    <property type="entry name" value="HisK_dim/P_sf"/>
</dbReference>
<keyword evidence="4" id="KW-1003">Cell membrane</keyword>
<dbReference type="EMBL" id="JRMW01000035">
    <property type="protein sequence ID" value="KGF03912.1"/>
    <property type="molecule type" value="Genomic_DNA"/>
</dbReference>
<dbReference type="GO" id="GO:0005886">
    <property type="term" value="C:plasma membrane"/>
    <property type="evidence" value="ECO:0007669"/>
    <property type="project" value="UniProtKB-SubCell"/>
</dbReference>
<evidence type="ECO:0000256" key="9">
    <source>
        <dbReference type="ARBA" id="ARBA00022840"/>
    </source>
</evidence>
<dbReference type="Proteomes" id="UP000029579">
    <property type="component" value="Unassembled WGS sequence"/>
</dbReference>
<proteinExistence type="predicted"/>
<evidence type="ECO:0000313" key="14">
    <source>
        <dbReference type="Proteomes" id="UP000029579"/>
    </source>
</evidence>
<dbReference type="InterPro" id="IPR005467">
    <property type="entry name" value="His_kinase_dom"/>
</dbReference>
<evidence type="ECO:0000256" key="3">
    <source>
        <dbReference type="ARBA" id="ARBA00012438"/>
    </source>
</evidence>
<dbReference type="Pfam" id="PF02518">
    <property type="entry name" value="HATPase_c"/>
    <property type="match status" value="1"/>
</dbReference>
<comment type="catalytic activity">
    <reaction evidence="1">
        <text>ATP + protein L-histidine = ADP + protein N-phospho-L-histidine.</text>
        <dbReference type="EC" id="2.7.13.3"/>
    </reaction>
</comment>
<keyword evidence="11" id="KW-0472">Membrane</keyword>
<keyword evidence="8 13" id="KW-0418">Kinase</keyword>
<dbReference type="PROSITE" id="PS50109">
    <property type="entry name" value="HIS_KIN"/>
    <property type="match status" value="1"/>
</dbReference>
<comment type="caution">
    <text evidence="13">The sequence shown here is derived from an EMBL/GenBank/DDBJ whole genome shotgun (WGS) entry which is preliminary data.</text>
</comment>
<keyword evidence="7" id="KW-0547">Nucleotide-binding</keyword>
<dbReference type="EC" id="2.7.13.3" evidence="3"/>
<dbReference type="InterPro" id="IPR003661">
    <property type="entry name" value="HisK_dim/P_dom"/>
</dbReference>
<dbReference type="Gene3D" id="3.30.565.10">
    <property type="entry name" value="Histidine kinase-like ATPase, C-terminal domain"/>
    <property type="match status" value="1"/>
</dbReference>
<name>A0A095YBD6_9FIRM</name>
<feature type="transmembrane region" description="Helical" evidence="11">
    <location>
        <begin position="148"/>
        <end position="170"/>
    </location>
</feature>
<keyword evidence="11" id="KW-1133">Transmembrane helix</keyword>